<reference evidence="1" key="1">
    <citation type="submission" date="2021-01" db="EMBL/GenBank/DDBJ databases">
        <authorList>
            <person name="Corre E."/>
            <person name="Pelletier E."/>
            <person name="Niang G."/>
            <person name="Scheremetjew M."/>
            <person name="Finn R."/>
            <person name="Kale V."/>
            <person name="Holt S."/>
            <person name="Cochrane G."/>
            <person name="Meng A."/>
            <person name="Brown T."/>
            <person name="Cohen L."/>
        </authorList>
    </citation>
    <scope>NUCLEOTIDE SEQUENCE</scope>
    <source>
        <strain evidence="1">CCMP1594</strain>
    </source>
</reference>
<evidence type="ECO:0000313" key="1">
    <source>
        <dbReference type="EMBL" id="CAE0836939.1"/>
    </source>
</evidence>
<name>A0A7S4GH23_9EUGL</name>
<proteinExistence type="predicted"/>
<dbReference type="EMBL" id="HBJA01140355">
    <property type="protein sequence ID" value="CAE0836939.1"/>
    <property type="molecule type" value="Transcribed_RNA"/>
</dbReference>
<gene>
    <name evidence="1" type="ORF">EGYM00163_LOCUS48308</name>
</gene>
<sequence length="129" mass="14144">MNCKLPNSEEALGRGGVVQGNGDSRLLRPTAVRKIDLPLHEGPELYSTSACFYGLTPTDVNGVKWPFQRAVFRMDAPTPLPHPSDSKRHHALRTTTRRCACDTTASAPPEMHKSITFLATQSSARDAWA</sequence>
<dbReference type="AlphaFoldDB" id="A0A7S4GH23"/>
<protein>
    <submittedName>
        <fullName evidence="1">Uncharacterized protein</fullName>
    </submittedName>
</protein>
<accession>A0A7S4GH23</accession>
<organism evidence="1">
    <name type="scientific">Eutreptiella gymnastica</name>
    <dbReference type="NCBI Taxonomy" id="73025"/>
    <lineage>
        <taxon>Eukaryota</taxon>
        <taxon>Discoba</taxon>
        <taxon>Euglenozoa</taxon>
        <taxon>Euglenida</taxon>
        <taxon>Spirocuta</taxon>
        <taxon>Euglenophyceae</taxon>
        <taxon>Eutreptiales</taxon>
        <taxon>Eutreptiaceae</taxon>
        <taxon>Eutreptiella</taxon>
    </lineage>
</organism>